<organism evidence="2 3">
    <name type="scientific">Rhizobium meliloti</name>
    <name type="common">Ensifer meliloti</name>
    <name type="synonym">Sinorhizobium meliloti</name>
    <dbReference type="NCBI Taxonomy" id="382"/>
    <lineage>
        <taxon>Bacteria</taxon>
        <taxon>Pseudomonadati</taxon>
        <taxon>Pseudomonadota</taxon>
        <taxon>Alphaproteobacteria</taxon>
        <taxon>Hyphomicrobiales</taxon>
        <taxon>Rhizobiaceae</taxon>
        <taxon>Sinorhizobium/Ensifer group</taxon>
        <taxon>Sinorhizobium</taxon>
    </lineage>
</organism>
<protein>
    <submittedName>
        <fullName evidence="2">Uncharacterized protein</fullName>
    </submittedName>
</protein>
<feature type="region of interest" description="Disordered" evidence="1">
    <location>
        <begin position="1"/>
        <end position="36"/>
    </location>
</feature>
<dbReference type="Proteomes" id="UP000231987">
    <property type="component" value="Unassembled WGS sequence"/>
</dbReference>
<sequence length="148" mass="15839">MQAGREQEARFNYEQKVQQQQADEAEAASQRDAAERYREGQFMLSQQRAAIAGSGGSITEPSVIDLMGDTQERTTLAAQTDIYKGQQQARGYNDAAKVAGINASNSMSAARLRAGASLFAGVSDMYSRFGQQAMQSRAASGTGAPLYG</sequence>
<comment type="caution">
    <text evidence="2">The sequence shown here is derived from an EMBL/GenBank/DDBJ whole genome shotgun (WGS) entry which is preliminary data.</text>
</comment>
<feature type="compositionally biased region" description="Basic and acidic residues" evidence="1">
    <location>
        <begin position="1"/>
        <end position="13"/>
    </location>
</feature>
<feature type="compositionally biased region" description="Low complexity" evidence="1">
    <location>
        <begin position="14"/>
        <end position="31"/>
    </location>
</feature>
<accession>A0A2J0ZA89</accession>
<dbReference type="EMBL" id="NJGD01000001">
    <property type="protein sequence ID" value="PJR17433.1"/>
    <property type="molecule type" value="Genomic_DNA"/>
</dbReference>
<evidence type="ECO:0000313" key="2">
    <source>
        <dbReference type="EMBL" id="PJR17433.1"/>
    </source>
</evidence>
<evidence type="ECO:0000313" key="3">
    <source>
        <dbReference type="Proteomes" id="UP000231987"/>
    </source>
</evidence>
<dbReference type="AlphaFoldDB" id="A0A2J0ZA89"/>
<proteinExistence type="predicted"/>
<evidence type="ECO:0000256" key="1">
    <source>
        <dbReference type="SAM" id="MobiDB-lite"/>
    </source>
</evidence>
<gene>
    <name evidence="2" type="ORF">CEJ86_00900</name>
</gene>
<name>A0A2J0ZA89_RHIML</name>
<reference evidence="2 3" key="1">
    <citation type="submission" date="2017-06" db="EMBL/GenBank/DDBJ databases">
        <title>Ensifer strains isolated from leguminous trees and herbs display diverse denitrification phenotypes with some acting as strong N2O sinks.</title>
        <authorList>
            <person name="Woliy K."/>
            <person name="Mania D."/>
            <person name="Bakken L.R."/>
            <person name="Frostegard A."/>
        </authorList>
    </citation>
    <scope>NUCLEOTIDE SEQUENCE [LARGE SCALE GENOMIC DNA]</scope>
    <source>
        <strain evidence="2 3">AC50a</strain>
    </source>
</reference>